<dbReference type="EMBL" id="ATBP01000045">
    <property type="protein sequence ID" value="ETR73671.1"/>
    <property type="molecule type" value="Genomic_DNA"/>
</dbReference>
<evidence type="ECO:0000313" key="2">
    <source>
        <dbReference type="EMBL" id="ETR73671.1"/>
    </source>
</evidence>
<comment type="caution">
    <text evidence="2">The sequence shown here is derived from an EMBL/GenBank/DDBJ whole genome shotgun (WGS) entry which is preliminary data.</text>
</comment>
<gene>
    <name evidence="2" type="ORF">OMM_06796</name>
</gene>
<dbReference type="Proteomes" id="UP000189670">
    <property type="component" value="Unassembled WGS sequence"/>
</dbReference>
<dbReference type="InterPro" id="IPR051396">
    <property type="entry name" value="Bact_Antivir_Def_Nuclease"/>
</dbReference>
<dbReference type="SUPFAM" id="SSF52540">
    <property type="entry name" value="P-loop containing nucleoside triphosphate hydrolases"/>
    <property type="match status" value="1"/>
</dbReference>
<protein>
    <submittedName>
        <fullName evidence="2">ATPase-like protein</fullName>
    </submittedName>
</protein>
<dbReference type="PANTHER" id="PTHR43581">
    <property type="entry name" value="ATP/GTP PHOSPHATASE"/>
    <property type="match status" value="1"/>
</dbReference>
<dbReference type="InterPro" id="IPR014555">
    <property type="entry name" value="RecF-like"/>
</dbReference>
<name>A0A1V1PFK2_9BACT</name>
<dbReference type="Gene3D" id="3.40.50.300">
    <property type="entry name" value="P-loop containing nucleotide triphosphate hydrolases"/>
    <property type="match status" value="1"/>
</dbReference>
<evidence type="ECO:0000313" key="3">
    <source>
        <dbReference type="Proteomes" id="UP000189670"/>
    </source>
</evidence>
<organism evidence="2 3">
    <name type="scientific">Candidatus Magnetoglobus multicellularis str. Araruama</name>
    <dbReference type="NCBI Taxonomy" id="890399"/>
    <lineage>
        <taxon>Bacteria</taxon>
        <taxon>Pseudomonadati</taxon>
        <taxon>Thermodesulfobacteriota</taxon>
        <taxon>Desulfobacteria</taxon>
        <taxon>Desulfobacterales</taxon>
        <taxon>Desulfobacteraceae</taxon>
        <taxon>Candidatus Magnetoglobus</taxon>
    </lineage>
</organism>
<dbReference type="PANTHER" id="PTHR43581:SF4">
    <property type="entry name" value="ATP_GTP PHOSPHATASE"/>
    <property type="match status" value="1"/>
</dbReference>
<dbReference type="Pfam" id="PF13175">
    <property type="entry name" value="AAA_15"/>
    <property type="match status" value="1"/>
</dbReference>
<proteinExistence type="predicted"/>
<evidence type="ECO:0000259" key="1">
    <source>
        <dbReference type="Pfam" id="PF13175"/>
    </source>
</evidence>
<dbReference type="PIRSF" id="PIRSF029347">
    <property type="entry name" value="RecF"/>
    <property type="match status" value="1"/>
</dbReference>
<reference evidence="3" key="1">
    <citation type="submission" date="2012-11" db="EMBL/GenBank/DDBJ databases">
        <authorList>
            <person name="Lucero-Rivera Y.E."/>
            <person name="Tovar-Ramirez D."/>
        </authorList>
    </citation>
    <scope>NUCLEOTIDE SEQUENCE [LARGE SCALE GENOMIC DNA]</scope>
    <source>
        <strain evidence="3">Araruama</strain>
    </source>
</reference>
<accession>A0A1V1PFK2</accession>
<dbReference type="InterPro" id="IPR027417">
    <property type="entry name" value="P-loop_NTPase"/>
</dbReference>
<feature type="domain" description="Endonuclease GajA/Old nuclease/RecF-like AAA" evidence="1">
    <location>
        <begin position="1"/>
        <end position="322"/>
    </location>
</feature>
<dbReference type="AlphaFoldDB" id="A0A1V1PFK2"/>
<dbReference type="InterPro" id="IPR041685">
    <property type="entry name" value="AAA_GajA/Old/RecF-like"/>
</dbReference>
<sequence length="370" mass="42194">MLTSLIIRNYRIFKEIKINKLSRVNLFVGKNNTGKSCLLEALQIYASKAEPQILSNIISSRDEKWNTKNDENIFQNSLGYLFNGYTLPLPSPEGEAITIGPIDDNSKQLIISCKAFQIIQDDEGRKIKKIPDPKKVNDELVDIQMALESTMNQKRCYYISLDMSQLDNRPYTNTDKQNYNYQIVKTQHISDEKLSVLWDNINLTDLEKEIISCLQIIDSNISGVALVNDISASSKNPIKRIPIVRIEGVKERIPLKTMGDGLTRLFYIILALVNAKDGLLLIDEFENGLHWTVHPKIWNVIINLSKKLNVQVIATTHSRDCIKGYYDIWKSNEKYASFYRLETDPVNGSKTIAYTQDILSDAIDSGVEVR</sequence>